<dbReference type="SUPFAM" id="SSF52402">
    <property type="entry name" value="Adenine nucleotide alpha hydrolases-like"/>
    <property type="match status" value="1"/>
</dbReference>
<keyword evidence="5" id="KW-0067">ATP-binding</keyword>
<evidence type="ECO:0000256" key="5">
    <source>
        <dbReference type="ARBA" id="ARBA00022840"/>
    </source>
</evidence>
<evidence type="ECO:0000256" key="3">
    <source>
        <dbReference type="ARBA" id="ARBA00022694"/>
    </source>
</evidence>
<gene>
    <name evidence="8" type="ORF">PBS001_LOCUS4474</name>
</gene>
<dbReference type="NCBIfam" id="TIGR02432">
    <property type="entry name" value="lysidine_TilS_N"/>
    <property type="match status" value="1"/>
</dbReference>
<dbReference type="InterPro" id="IPR012795">
    <property type="entry name" value="tRNA_Ile_lys_synt_N"/>
</dbReference>
<protein>
    <recommendedName>
        <fullName evidence="1">tRNA(Ile)-lysidine synthetase</fullName>
        <ecNumber evidence="1">6.3.4.19</ecNumber>
    </recommendedName>
</protein>
<keyword evidence="3" id="KW-0819">tRNA processing</keyword>
<evidence type="ECO:0000313" key="8">
    <source>
        <dbReference type="EMBL" id="CAH0517888.1"/>
    </source>
</evidence>
<organism evidence="8 9">
    <name type="scientific">Peronospora belbahrii</name>
    <dbReference type="NCBI Taxonomy" id="622444"/>
    <lineage>
        <taxon>Eukaryota</taxon>
        <taxon>Sar</taxon>
        <taxon>Stramenopiles</taxon>
        <taxon>Oomycota</taxon>
        <taxon>Peronosporomycetes</taxon>
        <taxon>Peronosporales</taxon>
        <taxon>Peronosporaceae</taxon>
        <taxon>Peronospora</taxon>
    </lineage>
</organism>
<accession>A0ABN8CXK7</accession>
<keyword evidence="9" id="KW-1185">Reference proteome</keyword>
<dbReference type="InterPro" id="IPR011063">
    <property type="entry name" value="TilS/TtcA_N"/>
</dbReference>
<feature type="domain" description="tRNA(Ile)-lysidine/2-thiocytidine synthase N-terminal" evidence="7">
    <location>
        <begin position="84"/>
        <end position="295"/>
    </location>
</feature>
<evidence type="ECO:0000256" key="2">
    <source>
        <dbReference type="ARBA" id="ARBA00022598"/>
    </source>
</evidence>
<dbReference type="Proteomes" id="UP001158986">
    <property type="component" value="Unassembled WGS sequence"/>
</dbReference>
<dbReference type="PANTHER" id="PTHR43033:SF1">
    <property type="entry name" value="TRNA(ILE)-LYSIDINE SYNTHASE-RELATED"/>
    <property type="match status" value="1"/>
</dbReference>
<dbReference type="PANTHER" id="PTHR43033">
    <property type="entry name" value="TRNA(ILE)-LYSIDINE SYNTHASE-RELATED"/>
    <property type="match status" value="1"/>
</dbReference>
<dbReference type="InterPro" id="IPR012094">
    <property type="entry name" value="tRNA_Ile_lys_synt"/>
</dbReference>
<dbReference type="InterPro" id="IPR014729">
    <property type="entry name" value="Rossmann-like_a/b/a_fold"/>
</dbReference>
<dbReference type="EMBL" id="CAKLCB010000253">
    <property type="protein sequence ID" value="CAH0517888.1"/>
    <property type="molecule type" value="Genomic_DNA"/>
</dbReference>
<dbReference type="EC" id="6.3.4.19" evidence="1"/>
<evidence type="ECO:0000256" key="4">
    <source>
        <dbReference type="ARBA" id="ARBA00022741"/>
    </source>
</evidence>
<sequence>MLFHWFRCGHFAERGRVKHLTLRFLGAHLSTVVQIESEKNDDGSVSATTFASFVLKCGLSKKTLHKKLYPYEFGQSARAGEYPIAVAASGGADSMALMLLLREYLQENCITTPLLVITVDHQLRHESSKEALEVAKICDDHGGMHHITKVCEWYREADLSRPAKPRDSKMEEQARQKRYDLLRQACLEHRVRCLFVGHNYGDQIETTLFRLGRASSINGLAGMASRLPFIPADESFARSRETEDLKLFNMAVLIRPLLSVTKDRLMATCNRFQQTWIHDPSNDNPVYDRVRIRQELKRVERERGTAILDLFSRFQQTAKKAKKEFACVERSILCKYIVIWEPEFVVIQSTILYDPEIFNELLYRLLSIITVHVGNKETPPRLASVARLARDLPHLETGKQRTLGGCRIQLIANGHQIQFQSEYKTK</sequence>
<dbReference type="HAMAP" id="MF_01161">
    <property type="entry name" value="tRNA_Ile_lys_synt"/>
    <property type="match status" value="1"/>
</dbReference>
<comment type="caution">
    <text evidence="8">The sequence shown here is derived from an EMBL/GenBank/DDBJ whole genome shotgun (WGS) entry which is preliminary data.</text>
</comment>
<evidence type="ECO:0000313" key="9">
    <source>
        <dbReference type="Proteomes" id="UP001158986"/>
    </source>
</evidence>
<evidence type="ECO:0000256" key="1">
    <source>
        <dbReference type="ARBA" id="ARBA00013267"/>
    </source>
</evidence>
<comment type="catalytic activity">
    <reaction evidence="6">
        <text>cytidine(34) in tRNA(Ile2) + L-lysine + ATP = lysidine(34) in tRNA(Ile2) + AMP + diphosphate + H(+)</text>
        <dbReference type="Rhea" id="RHEA:43744"/>
        <dbReference type="Rhea" id="RHEA-COMP:10625"/>
        <dbReference type="Rhea" id="RHEA-COMP:10670"/>
        <dbReference type="ChEBI" id="CHEBI:15378"/>
        <dbReference type="ChEBI" id="CHEBI:30616"/>
        <dbReference type="ChEBI" id="CHEBI:32551"/>
        <dbReference type="ChEBI" id="CHEBI:33019"/>
        <dbReference type="ChEBI" id="CHEBI:82748"/>
        <dbReference type="ChEBI" id="CHEBI:83665"/>
        <dbReference type="ChEBI" id="CHEBI:456215"/>
        <dbReference type="EC" id="6.3.4.19"/>
    </reaction>
</comment>
<evidence type="ECO:0000259" key="7">
    <source>
        <dbReference type="Pfam" id="PF01171"/>
    </source>
</evidence>
<dbReference type="Gene3D" id="3.40.50.620">
    <property type="entry name" value="HUPs"/>
    <property type="match status" value="1"/>
</dbReference>
<dbReference type="CDD" id="cd01992">
    <property type="entry name" value="TilS_N"/>
    <property type="match status" value="1"/>
</dbReference>
<evidence type="ECO:0000256" key="6">
    <source>
        <dbReference type="ARBA" id="ARBA00048539"/>
    </source>
</evidence>
<keyword evidence="2" id="KW-0436">Ligase</keyword>
<dbReference type="Pfam" id="PF01171">
    <property type="entry name" value="ATP_bind_3"/>
    <property type="match status" value="1"/>
</dbReference>
<name>A0ABN8CXK7_9STRA</name>
<reference evidence="8 9" key="1">
    <citation type="submission" date="2021-11" db="EMBL/GenBank/DDBJ databases">
        <authorList>
            <person name="Islam A."/>
            <person name="Islam S."/>
            <person name="Flora M.S."/>
            <person name="Rahman M."/>
            <person name="Ziaur R.M."/>
            <person name="Epstein J.H."/>
            <person name="Hassan M."/>
            <person name="Klassen M."/>
            <person name="Woodard K."/>
            <person name="Webb A."/>
            <person name="Webby R.J."/>
            <person name="El Zowalaty M.E."/>
        </authorList>
    </citation>
    <scope>NUCLEOTIDE SEQUENCE [LARGE SCALE GENOMIC DNA]</scope>
    <source>
        <strain evidence="8">Pbs1</strain>
    </source>
</reference>
<keyword evidence="4" id="KW-0547">Nucleotide-binding</keyword>
<proteinExistence type="inferred from homology"/>